<reference evidence="2 3" key="1">
    <citation type="journal article" date="2019" name="Commun. Biol.">
        <title>The bagworm genome reveals a unique fibroin gene that provides high tensile strength.</title>
        <authorList>
            <person name="Kono N."/>
            <person name="Nakamura H."/>
            <person name="Ohtoshi R."/>
            <person name="Tomita M."/>
            <person name="Numata K."/>
            <person name="Arakawa K."/>
        </authorList>
    </citation>
    <scope>NUCLEOTIDE SEQUENCE [LARGE SCALE GENOMIC DNA]</scope>
</reference>
<keyword evidence="3" id="KW-1185">Reference proteome</keyword>
<organism evidence="2 3">
    <name type="scientific">Eumeta variegata</name>
    <name type="common">Bagworm moth</name>
    <name type="synonym">Eumeta japonica</name>
    <dbReference type="NCBI Taxonomy" id="151549"/>
    <lineage>
        <taxon>Eukaryota</taxon>
        <taxon>Metazoa</taxon>
        <taxon>Ecdysozoa</taxon>
        <taxon>Arthropoda</taxon>
        <taxon>Hexapoda</taxon>
        <taxon>Insecta</taxon>
        <taxon>Pterygota</taxon>
        <taxon>Neoptera</taxon>
        <taxon>Endopterygota</taxon>
        <taxon>Lepidoptera</taxon>
        <taxon>Glossata</taxon>
        <taxon>Ditrysia</taxon>
        <taxon>Tineoidea</taxon>
        <taxon>Psychidae</taxon>
        <taxon>Oiketicinae</taxon>
        <taxon>Eumeta</taxon>
    </lineage>
</organism>
<name>A0A4C1T3X9_EUMVA</name>
<gene>
    <name evidence="2" type="ORF">EVAR_78277_1</name>
</gene>
<feature type="region of interest" description="Disordered" evidence="1">
    <location>
        <begin position="32"/>
        <end position="67"/>
    </location>
</feature>
<sequence length="171" mass="19049">MGCSVCRHVRRTGYVTLRPPCHSAAAAAVCARAPHSRPHSPHPRPPPLSTPSRPKRDACERTRRRGRRGKIEFYTHEAAAVGETVTTAAARKVAGGSSFVYQSVTQLSRWASRDSRRADDYMSGKVLCRRAPHPERTRYTRPQAANWELLQYLSDGTAHEKYLSLAALDGR</sequence>
<evidence type="ECO:0000256" key="1">
    <source>
        <dbReference type="SAM" id="MobiDB-lite"/>
    </source>
</evidence>
<dbReference type="AlphaFoldDB" id="A0A4C1T3X9"/>
<dbReference type="EMBL" id="BGZK01000033">
    <property type="protein sequence ID" value="GBP08885.1"/>
    <property type="molecule type" value="Genomic_DNA"/>
</dbReference>
<protein>
    <submittedName>
        <fullName evidence="2">Uncharacterized protein</fullName>
    </submittedName>
</protein>
<accession>A0A4C1T3X9</accession>
<evidence type="ECO:0000313" key="3">
    <source>
        <dbReference type="Proteomes" id="UP000299102"/>
    </source>
</evidence>
<evidence type="ECO:0000313" key="2">
    <source>
        <dbReference type="EMBL" id="GBP08885.1"/>
    </source>
</evidence>
<comment type="caution">
    <text evidence="2">The sequence shown here is derived from an EMBL/GenBank/DDBJ whole genome shotgun (WGS) entry which is preliminary data.</text>
</comment>
<proteinExistence type="predicted"/>
<dbReference type="Proteomes" id="UP000299102">
    <property type="component" value="Unassembled WGS sequence"/>
</dbReference>